<accession>A0A3Q9IY48</accession>
<sequence length="319" mass="33717">MSRRTAPVAQDAAAPAPTDEAAPAGLGFERWLGLLTSFVAPLTLVTTLLFYFGYVSSREYFRSFGIDVDILGFSSQQFVMRSPGALFVPVTALLLATAALLIGHRMLRVALLRSTSGARRRVVAAFAGAGVALTGGGLVFAVLLPALDDGGPWPLVAPLALAAGAGLAAYAVSTARVLAGRRDGRAVAVLLVLVMVAATFWTTATVAQWWGRGEARTLAADLRSLPAVVLDSQERLYPGNDAIGFQDLAPTTPPAGAEEPSVPAETTHRYRYSGLRLLVRGDGALYLVPDVWSPDASTLVIPDDQDVRIRYRFLPDVAG</sequence>
<feature type="transmembrane region" description="Helical" evidence="1">
    <location>
        <begin position="122"/>
        <end position="143"/>
    </location>
</feature>
<dbReference type="AlphaFoldDB" id="A0A3Q9IY48"/>
<feature type="transmembrane region" description="Helical" evidence="1">
    <location>
        <begin position="31"/>
        <end position="54"/>
    </location>
</feature>
<gene>
    <name evidence="2" type="ORF">CVS47_01509</name>
</gene>
<keyword evidence="1" id="KW-1133">Transmembrane helix</keyword>
<dbReference type="Proteomes" id="UP000276888">
    <property type="component" value="Chromosome"/>
</dbReference>
<keyword evidence="1" id="KW-0472">Membrane</keyword>
<evidence type="ECO:0000313" key="2">
    <source>
        <dbReference type="EMBL" id="AZS36889.1"/>
    </source>
</evidence>
<dbReference type="KEGG" id="mlv:CVS47_01509"/>
<evidence type="ECO:0000313" key="3">
    <source>
        <dbReference type="Proteomes" id="UP000276888"/>
    </source>
</evidence>
<proteinExistence type="predicted"/>
<dbReference type="EMBL" id="CP031423">
    <property type="protein sequence ID" value="AZS36889.1"/>
    <property type="molecule type" value="Genomic_DNA"/>
</dbReference>
<feature type="transmembrane region" description="Helical" evidence="1">
    <location>
        <begin position="84"/>
        <end position="102"/>
    </location>
</feature>
<name>A0A3Q9IY48_9MICO</name>
<keyword evidence="3" id="KW-1185">Reference proteome</keyword>
<protein>
    <submittedName>
        <fullName evidence="2">Uncharacterized protein</fullName>
    </submittedName>
</protein>
<evidence type="ECO:0000256" key="1">
    <source>
        <dbReference type="SAM" id="Phobius"/>
    </source>
</evidence>
<feature type="transmembrane region" description="Helical" evidence="1">
    <location>
        <begin position="155"/>
        <end position="179"/>
    </location>
</feature>
<feature type="transmembrane region" description="Helical" evidence="1">
    <location>
        <begin position="186"/>
        <end position="210"/>
    </location>
</feature>
<organism evidence="2 3">
    <name type="scientific">Microbacterium lemovicicum</name>
    <dbReference type="NCBI Taxonomy" id="1072463"/>
    <lineage>
        <taxon>Bacteria</taxon>
        <taxon>Bacillati</taxon>
        <taxon>Actinomycetota</taxon>
        <taxon>Actinomycetes</taxon>
        <taxon>Micrococcales</taxon>
        <taxon>Microbacteriaceae</taxon>
        <taxon>Microbacterium</taxon>
    </lineage>
</organism>
<keyword evidence="1" id="KW-0812">Transmembrane</keyword>
<dbReference type="OrthoDB" id="4350047at2"/>
<reference evidence="2 3" key="1">
    <citation type="submission" date="2018-08" db="EMBL/GenBank/DDBJ databases">
        <title>Microbacterium lemovicicum sp. nov., a bacterium isolated from a natural uranium-rich soil.</title>
        <authorList>
            <person name="ORTET P."/>
        </authorList>
    </citation>
    <scope>NUCLEOTIDE SEQUENCE [LARGE SCALE GENOMIC DNA]</scope>
    <source>
        <strain evidence="2 3">Viu22</strain>
    </source>
</reference>
<dbReference type="RefSeq" id="WP_127095520.1">
    <property type="nucleotide sequence ID" value="NZ_CP031423.1"/>
</dbReference>